<keyword evidence="4 14" id="KW-1134">Transmembrane beta strand</keyword>
<accession>A0A086AQZ5</accession>
<evidence type="ECO:0000256" key="13">
    <source>
        <dbReference type="ARBA" id="ARBA00023237"/>
    </source>
</evidence>
<dbReference type="InterPro" id="IPR036942">
    <property type="entry name" value="Beta-barrel_TonB_sf"/>
</dbReference>
<dbReference type="Gene3D" id="2.40.170.20">
    <property type="entry name" value="TonB-dependent receptor, beta-barrel domain"/>
    <property type="match status" value="1"/>
</dbReference>
<evidence type="ECO:0000256" key="11">
    <source>
        <dbReference type="ARBA" id="ARBA00023136"/>
    </source>
</evidence>
<evidence type="ECO:0000256" key="7">
    <source>
        <dbReference type="ARBA" id="ARBA00022729"/>
    </source>
</evidence>
<dbReference type="Pfam" id="PF00593">
    <property type="entry name" value="TonB_dep_Rec_b-barrel"/>
    <property type="match status" value="1"/>
</dbReference>
<dbReference type="SUPFAM" id="SSF56935">
    <property type="entry name" value="Porins"/>
    <property type="match status" value="1"/>
</dbReference>
<sequence>MKHILLPTLGLLFGLTGFAQGRANTVENRDTATAITDTVKNKKGEILNEVVITANKQRKPVTAVRSGIKVMDLPQSVQVIDNVVIEQQQAIRLSEVTKNMNGVYVGSARGGAQESFFSRGYDMSTNNMFKNGFRYSSGSMPEVSSLDKVEFLKGSAALLYGNVAPGGIINMVTKTPQFTHGGEVSMQMGSNSFYKPSVDVYGPLNKYIAYRFTGTYENSESFRDIVKNERYYINPSFLFKVNNKTQITLQGDYLSYDWTPDFGTGIIGKELADVPRGKYLGALWSNGKTTQTSVSALVNHDFNDNWKLNFNTSFQNYHRTSKGTERVSIDTTIPKYIDGDYIRPLGQNDNFEQIMGDQLSLQGTFNTGRVKHQLFTGVDFENSFAQAYTYAFSEEAIKDAKGKYIPNAYDRVNIYDLTYMGQRMDIPNAKATKLANTDSNRFGVYFQDLISITEQFKVLAGLRWSWQETQVETTDYTKSPTTVTKGDKLTDQAFSPKIGLVFQPTKDISLFGSYSNSFTPNTGTTVDLQAIKPSIIDQYEFGVKKDFWRGLLSTNVTVYQITNSNLAQTAEFKADGSPNSDSTIKVLSGETKSKGIEIDITAKPVDGLSIIAGYSYNDMRYTKTSGANGSFIEGDRLVRTPANTANLSFFYTVQDGLLKGVSIGAIGNYIGDRVGGWNSQYDSTKPNGINDREIPLDAYTTIDVSAGYTWRKISILCKLSNITNELNYTVHENYSVNPIAPRQVMTSLRYKF</sequence>
<evidence type="ECO:0000256" key="3">
    <source>
        <dbReference type="ARBA" id="ARBA00022448"/>
    </source>
</evidence>
<evidence type="ECO:0000256" key="14">
    <source>
        <dbReference type="PROSITE-ProRule" id="PRU01360"/>
    </source>
</evidence>
<feature type="signal peptide" evidence="16">
    <location>
        <begin position="1"/>
        <end position="19"/>
    </location>
</feature>
<keyword evidence="13 14" id="KW-0998">Cell outer membrane</keyword>
<dbReference type="CDD" id="cd01347">
    <property type="entry name" value="ligand_gated_channel"/>
    <property type="match status" value="1"/>
</dbReference>
<dbReference type="GO" id="GO:0009279">
    <property type="term" value="C:cell outer membrane"/>
    <property type="evidence" value="ECO:0007669"/>
    <property type="project" value="UniProtKB-SubCell"/>
</dbReference>
<keyword evidence="5" id="KW-0410">Iron transport</keyword>
<keyword evidence="6 14" id="KW-0812">Transmembrane</keyword>
<dbReference type="STRING" id="991.IW20_03925"/>
<evidence type="ECO:0000313" key="20">
    <source>
        <dbReference type="EMBL" id="OXA93556.1"/>
    </source>
</evidence>
<dbReference type="EMBL" id="JPRM01000004">
    <property type="protein sequence ID" value="KFF19109.1"/>
    <property type="molecule type" value="Genomic_DNA"/>
</dbReference>
<dbReference type="Pfam" id="PF07715">
    <property type="entry name" value="Plug"/>
    <property type="match status" value="1"/>
</dbReference>
<dbReference type="InterPro" id="IPR010105">
    <property type="entry name" value="TonB_sidphr_rcpt"/>
</dbReference>
<keyword evidence="11 14" id="KW-0472">Membrane</keyword>
<comment type="subcellular location">
    <subcellularLocation>
        <location evidence="1 14">Cell outer membrane</location>
        <topology evidence="1 14">Multi-pass membrane protein</topology>
    </subcellularLocation>
</comment>
<gene>
    <name evidence="20" type="ORF">B0A62_12425</name>
    <name evidence="19" type="ORF">IW20_03925</name>
</gene>
<feature type="domain" description="TonB-dependent receptor plug" evidence="18">
    <location>
        <begin position="70"/>
        <end position="168"/>
    </location>
</feature>
<evidence type="ECO:0000256" key="5">
    <source>
        <dbReference type="ARBA" id="ARBA00022496"/>
    </source>
</evidence>
<dbReference type="EMBL" id="MUGY01000013">
    <property type="protein sequence ID" value="OXA93556.1"/>
    <property type="molecule type" value="Genomic_DNA"/>
</dbReference>
<dbReference type="eggNOG" id="COG4774">
    <property type="taxonomic scope" value="Bacteria"/>
</dbReference>
<dbReference type="OrthoDB" id="9775095at2"/>
<evidence type="ECO:0000256" key="8">
    <source>
        <dbReference type="ARBA" id="ARBA00023004"/>
    </source>
</evidence>
<protein>
    <submittedName>
        <fullName evidence="19">TonB-dependent receptor</fullName>
    </submittedName>
    <submittedName>
        <fullName evidence="20">TonB-dependent siderophore receptor</fullName>
    </submittedName>
</protein>
<feature type="domain" description="TonB-dependent receptor-like beta-barrel" evidence="17">
    <location>
        <begin position="240"/>
        <end position="710"/>
    </location>
</feature>
<keyword evidence="9" id="KW-0406">Ion transport</keyword>
<keyword evidence="22" id="KW-1185">Reference proteome</keyword>
<proteinExistence type="inferred from homology"/>
<evidence type="ECO:0000256" key="10">
    <source>
        <dbReference type="ARBA" id="ARBA00023077"/>
    </source>
</evidence>
<comment type="caution">
    <text evidence="19">The sequence shown here is derived from an EMBL/GenBank/DDBJ whole genome shotgun (WGS) entry which is preliminary data.</text>
</comment>
<evidence type="ECO:0000256" key="12">
    <source>
        <dbReference type="ARBA" id="ARBA00023170"/>
    </source>
</evidence>
<dbReference type="Proteomes" id="UP000028712">
    <property type="component" value="Unassembled WGS sequence"/>
</dbReference>
<feature type="chain" id="PRO_5001803203" evidence="16">
    <location>
        <begin position="20"/>
        <end position="752"/>
    </location>
</feature>
<keyword evidence="8" id="KW-0408">Iron</keyword>
<dbReference type="PANTHER" id="PTHR32552:SF68">
    <property type="entry name" value="FERRICHROME OUTER MEMBRANE TRANSPORTER_PHAGE RECEPTOR"/>
    <property type="match status" value="1"/>
</dbReference>
<evidence type="ECO:0000256" key="1">
    <source>
        <dbReference type="ARBA" id="ARBA00004571"/>
    </source>
</evidence>
<dbReference type="InterPro" id="IPR037066">
    <property type="entry name" value="Plug_dom_sf"/>
</dbReference>
<evidence type="ECO:0000256" key="15">
    <source>
        <dbReference type="RuleBase" id="RU003357"/>
    </source>
</evidence>
<keyword evidence="3 14" id="KW-0813">Transport</keyword>
<dbReference type="Gene3D" id="2.170.130.10">
    <property type="entry name" value="TonB-dependent receptor, plug domain"/>
    <property type="match status" value="1"/>
</dbReference>
<dbReference type="RefSeq" id="WP_035619051.1">
    <property type="nucleotide sequence ID" value="NZ_JBEWQG010000032.1"/>
</dbReference>
<keyword evidence="10 15" id="KW-0798">TonB box</keyword>
<dbReference type="Proteomes" id="UP000198424">
    <property type="component" value="Unassembled WGS sequence"/>
</dbReference>
<dbReference type="GO" id="GO:0015344">
    <property type="term" value="F:siderophore uptake transmembrane transporter activity"/>
    <property type="evidence" value="ECO:0007669"/>
    <property type="project" value="TreeGrafter"/>
</dbReference>
<evidence type="ECO:0000313" key="19">
    <source>
        <dbReference type="EMBL" id="KFF19109.1"/>
    </source>
</evidence>
<evidence type="ECO:0000256" key="16">
    <source>
        <dbReference type="SAM" id="SignalP"/>
    </source>
</evidence>
<evidence type="ECO:0000256" key="4">
    <source>
        <dbReference type="ARBA" id="ARBA00022452"/>
    </source>
</evidence>
<dbReference type="GO" id="GO:0015891">
    <property type="term" value="P:siderophore transport"/>
    <property type="evidence" value="ECO:0007669"/>
    <property type="project" value="InterPro"/>
</dbReference>
<evidence type="ECO:0000259" key="18">
    <source>
        <dbReference type="Pfam" id="PF07715"/>
    </source>
</evidence>
<dbReference type="InterPro" id="IPR012910">
    <property type="entry name" value="Plug_dom"/>
</dbReference>
<keyword evidence="12 19" id="KW-0675">Receptor</keyword>
<dbReference type="GO" id="GO:0038023">
    <property type="term" value="F:signaling receptor activity"/>
    <property type="evidence" value="ECO:0007669"/>
    <property type="project" value="InterPro"/>
</dbReference>
<evidence type="ECO:0000256" key="6">
    <source>
        <dbReference type="ARBA" id="ARBA00022692"/>
    </source>
</evidence>
<reference evidence="19 21" key="1">
    <citation type="submission" date="2014-07" db="EMBL/GenBank/DDBJ databases">
        <title>Genome of Flavobacterium hydatis DSM 2063.</title>
        <authorList>
            <person name="Pipes S.E."/>
            <person name="Stropko S.J."/>
            <person name="Newman J.D."/>
        </authorList>
    </citation>
    <scope>NUCLEOTIDE SEQUENCE [LARGE SCALE GENOMIC DNA]</scope>
    <source>
        <strain evidence="19 21">DSM 2063</strain>
    </source>
</reference>
<evidence type="ECO:0000256" key="2">
    <source>
        <dbReference type="ARBA" id="ARBA00009810"/>
    </source>
</evidence>
<organism evidence="19 21">
    <name type="scientific">Flavobacterium hydatis</name>
    <name type="common">Cytophaga aquatilis</name>
    <dbReference type="NCBI Taxonomy" id="991"/>
    <lineage>
        <taxon>Bacteria</taxon>
        <taxon>Pseudomonadati</taxon>
        <taxon>Bacteroidota</taxon>
        <taxon>Flavobacteriia</taxon>
        <taxon>Flavobacteriales</taxon>
        <taxon>Flavobacteriaceae</taxon>
        <taxon>Flavobacterium</taxon>
    </lineage>
</organism>
<evidence type="ECO:0000313" key="22">
    <source>
        <dbReference type="Proteomes" id="UP000198424"/>
    </source>
</evidence>
<dbReference type="PANTHER" id="PTHR32552">
    <property type="entry name" value="FERRICHROME IRON RECEPTOR-RELATED"/>
    <property type="match status" value="1"/>
</dbReference>
<comment type="similarity">
    <text evidence="2 14 15">Belongs to the TonB-dependent receptor family.</text>
</comment>
<dbReference type="InterPro" id="IPR000531">
    <property type="entry name" value="Beta-barrel_TonB"/>
</dbReference>
<keyword evidence="7 16" id="KW-0732">Signal</keyword>
<evidence type="ECO:0000256" key="9">
    <source>
        <dbReference type="ARBA" id="ARBA00023065"/>
    </source>
</evidence>
<dbReference type="NCBIfam" id="TIGR01783">
    <property type="entry name" value="TonB-siderophor"/>
    <property type="match status" value="1"/>
</dbReference>
<name>A0A086AQZ5_FLAHY</name>
<dbReference type="PROSITE" id="PS52016">
    <property type="entry name" value="TONB_DEPENDENT_REC_3"/>
    <property type="match status" value="1"/>
</dbReference>
<dbReference type="InterPro" id="IPR039426">
    <property type="entry name" value="TonB-dep_rcpt-like"/>
</dbReference>
<evidence type="ECO:0000259" key="17">
    <source>
        <dbReference type="Pfam" id="PF00593"/>
    </source>
</evidence>
<reference evidence="20 22" key="2">
    <citation type="submission" date="2016-11" db="EMBL/GenBank/DDBJ databases">
        <title>Whole genomes of Flavobacteriaceae.</title>
        <authorList>
            <person name="Stine C."/>
            <person name="Li C."/>
            <person name="Tadesse D."/>
        </authorList>
    </citation>
    <scope>NUCLEOTIDE SEQUENCE [LARGE SCALE GENOMIC DNA]</scope>
    <source>
        <strain evidence="20 22">ATCC 29551</strain>
    </source>
</reference>
<dbReference type="AlphaFoldDB" id="A0A086AQZ5"/>
<evidence type="ECO:0000313" key="21">
    <source>
        <dbReference type="Proteomes" id="UP000028712"/>
    </source>
</evidence>